<name>A0A5B7EZH1_PORTR</name>
<comment type="caution">
    <text evidence="2">The sequence shown here is derived from an EMBL/GenBank/DDBJ whole genome shotgun (WGS) entry which is preliminary data.</text>
</comment>
<feature type="compositionally biased region" description="Polar residues" evidence="1">
    <location>
        <begin position="41"/>
        <end position="50"/>
    </location>
</feature>
<protein>
    <submittedName>
        <fullName evidence="2">Uncharacterized protein</fullName>
    </submittedName>
</protein>
<reference evidence="2 3" key="1">
    <citation type="submission" date="2019-05" db="EMBL/GenBank/DDBJ databases">
        <title>Another draft genome of Portunus trituberculatus and its Hox gene families provides insights of decapod evolution.</title>
        <authorList>
            <person name="Jeong J.-H."/>
            <person name="Song I."/>
            <person name="Kim S."/>
            <person name="Choi T."/>
            <person name="Kim D."/>
            <person name="Ryu S."/>
            <person name="Kim W."/>
        </authorList>
    </citation>
    <scope>NUCLEOTIDE SEQUENCE [LARGE SCALE GENOMIC DNA]</scope>
    <source>
        <tissue evidence="2">Muscle</tissue>
    </source>
</reference>
<gene>
    <name evidence="2" type="ORF">E2C01_032119</name>
</gene>
<sequence>MYASMPNPVISVMRSTQMWIFDWEKVIIPEKISMIPPQVPPNWQRQNARGTSALGHPEERLEKQDNIRT</sequence>
<keyword evidence="3" id="KW-1185">Reference proteome</keyword>
<dbReference type="Proteomes" id="UP000324222">
    <property type="component" value="Unassembled WGS sequence"/>
</dbReference>
<dbReference type="AlphaFoldDB" id="A0A5B7EZH1"/>
<proteinExistence type="predicted"/>
<feature type="region of interest" description="Disordered" evidence="1">
    <location>
        <begin position="37"/>
        <end position="69"/>
    </location>
</feature>
<feature type="compositionally biased region" description="Basic and acidic residues" evidence="1">
    <location>
        <begin position="56"/>
        <end position="69"/>
    </location>
</feature>
<evidence type="ECO:0000313" key="3">
    <source>
        <dbReference type="Proteomes" id="UP000324222"/>
    </source>
</evidence>
<evidence type="ECO:0000256" key="1">
    <source>
        <dbReference type="SAM" id="MobiDB-lite"/>
    </source>
</evidence>
<organism evidence="2 3">
    <name type="scientific">Portunus trituberculatus</name>
    <name type="common">Swimming crab</name>
    <name type="synonym">Neptunus trituberculatus</name>
    <dbReference type="NCBI Taxonomy" id="210409"/>
    <lineage>
        <taxon>Eukaryota</taxon>
        <taxon>Metazoa</taxon>
        <taxon>Ecdysozoa</taxon>
        <taxon>Arthropoda</taxon>
        <taxon>Crustacea</taxon>
        <taxon>Multicrustacea</taxon>
        <taxon>Malacostraca</taxon>
        <taxon>Eumalacostraca</taxon>
        <taxon>Eucarida</taxon>
        <taxon>Decapoda</taxon>
        <taxon>Pleocyemata</taxon>
        <taxon>Brachyura</taxon>
        <taxon>Eubrachyura</taxon>
        <taxon>Portunoidea</taxon>
        <taxon>Portunidae</taxon>
        <taxon>Portuninae</taxon>
        <taxon>Portunus</taxon>
    </lineage>
</organism>
<accession>A0A5B7EZH1</accession>
<evidence type="ECO:0000313" key="2">
    <source>
        <dbReference type="EMBL" id="MPC38607.1"/>
    </source>
</evidence>
<dbReference type="EMBL" id="VSRR010004118">
    <property type="protein sequence ID" value="MPC38607.1"/>
    <property type="molecule type" value="Genomic_DNA"/>
</dbReference>